<name>A0A0A6PR92_9GAMM</name>
<dbReference type="AlphaFoldDB" id="A0A0A6PR92"/>
<dbReference type="InterPro" id="IPR001387">
    <property type="entry name" value="Cro/C1-type_HTH"/>
</dbReference>
<dbReference type="PROSITE" id="PS50943">
    <property type="entry name" value="HTH_CROC1"/>
    <property type="match status" value="1"/>
</dbReference>
<sequence length="99" mass="11042">MSDETFAELMQSVEEGAKILRGELPAASEFVHTGPNVKNIREKIGLSQQEFATLLCISKRTLEEWEQGHRTLTGPVRALLTIFKNAPEPAINALHGHQY</sequence>
<evidence type="ECO:0000313" key="3">
    <source>
        <dbReference type="Proteomes" id="UP000030428"/>
    </source>
</evidence>
<proteinExistence type="predicted"/>
<gene>
    <name evidence="2" type="ORF">PN36_24995</name>
</gene>
<feature type="domain" description="HTH cro/C1-type" evidence="1">
    <location>
        <begin position="37"/>
        <end position="73"/>
    </location>
</feature>
<dbReference type="Pfam" id="PF01381">
    <property type="entry name" value="HTH_3"/>
    <property type="match status" value="1"/>
</dbReference>
<dbReference type="SUPFAM" id="SSF47413">
    <property type="entry name" value="lambda repressor-like DNA-binding domains"/>
    <property type="match status" value="1"/>
</dbReference>
<organism evidence="2 3">
    <name type="scientific">Candidatus Thiomargarita nelsonii</name>
    <dbReference type="NCBI Taxonomy" id="1003181"/>
    <lineage>
        <taxon>Bacteria</taxon>
        <taxon>Pseudomonadati</taxon>
        <taxon>Pseudomonadota</taxon>
        <taxon>Gammaproteobacteria</taxon>
        <taxon>Thiotrichales</taxon>
        <taxon>Thiotrichaceae</taxon>
        <taxon>Thiomargarita</taxon>
    </lineage>
</organism>
<dbReference type="InterPro" id="IPR010982">
    <property type="entry name" value="Lambda_DNA-bd_dom_sf"/>
</dbReference>
<evidence type="ECO:0000259" key="1">
    <source>
        <dbReference type="PROSITE" id="PS50943"/>
    </source>
</evidence>
<dbReference type="Gene3D" id="1.10.260.40">
    <property type="entry name" value="lambda repressor-like DNA-binding domains"/>
    <property type="match status" value="1"/>
</dbReference>
<dbReference type="EMBL" id="JSZA02000134">
    <property type="protein sequence ID" value="KHD08808.1"/>
    <property type="molecule type" value="Genomic_DNA"/>
</dbReference>
<dbReference type="GO" id="GO:0003677">
    <property type="term" value="F:DNA binding"/>
    <property type="evidence" value="ECO:0007669"/>
    <property type="project" value="InterPro"/>
</dbReference>
<reference evidence="2 3" key="1">
    <citation type="journal article" date="2016" name="Front. Microbiol.">
        <title>Single-Cell (Meta-)Genomics of a Dimorphic Candidatus Thiomargarita nelsonii Reveals Genomic Plasticity.</title>
        <authorList>
            <person name="Flood B.E."/>
            <person name="Fliss P."/>
            <person name="Jones D.S."/>
            <person name="Dick G.J."/>
            <person name="Jain S."/>
            <person name="Kaster A.K."/>
            <person name="Winkel M."/>
            <person name="Mussmann M."/>
            <person name="Bailey J."/>
        </authorList>
    </citation>
    <scope>NUCLEOTIDE SEQUENCE [LARGE SCALE GENOMIC DNA]</scope>
    <source>
        <strain evidence="2">Hydrate Ridge</strain>
    </source>
</reference>
<dbReference type="SMART" id="SM00530">
    <property type="entry name" value="HTH_XRE"/>
    <property type="match status" value="1"/>
</dbReference>
<accession>A0A0A6PR92</accession>
<comment type="caution">
    <text evidence="2">The sequence shown here is derived from an EMBL/GenBank/DDBJ whole genome shotgun (WGS) entry which is preliminary data.</text>
</comment>
<keyword evidence="3" id="KW-1185">Reference proteome</keyword>
<dbReference type="CDD" id="cd00093">
    <property type="entry name" value="HTH_XRE"/>
    <property type="match status" value="1"/>
</dbReference>
<evidence type="ECO:0000313" key="2">
    <source>
        <dbReference type="EMBL" id="KHD08808.1"/>
    </source>
</evidence>
<dbReference type="Proteomes" id="UP000030428">
    <property type="component" value="Unassembled WGS sequence"/>
</dbReference>
<protein>
    <recommendedName>
        <fullName evidence="1">HTH cro/C1-type domain-containing protein</fullName>
    </recommendedName>
</protein>